<dbReference type="Pfam" id="PF13490">
    <property type="entry name" value="zf-HC2"/>
    <property type="match status" value="1"/>
</dbReference>
<accession>A0ABS1ULL5</accession>
<evidence type="ECO:0000313" key="5">
    <source>
        <dbReference type="EMBL" id="MBL6277230.1"/>
    </source>
</evidence>
<evidence type="ECO:0000313" key="6">
    <source>
        <dbReference type="Proteomes" id="UP000661193"/>
    </source>
</evidence>
<protein>
    <submittedName>
        <fullName evidence="5">Anti-sigma factor</fullName>
    </submittedName>
</protein>
<comment type="caution">
    <text evidence="5">The sequence shown here is derived from an EMBL/GenBank/DDBJ whole genome shotgun (WGS) entry which is preliminary data.</text>
</comment>
<dbReference type="InterPro" id="IPR041916">
    <property type="entry name" value="Anti_sigma_zinc_sf"/>
</dbReference>
<sequence length="242" mass="25093">MSTNPSHLADEHVDIGGYLMQILDAEQVRQIEEHLTGCAQCRAEVESLREYEMALEAVPDAMLLDGPPDGGDLLLQRTLRQIRSESREQRQRRTGLIAVAAAAAVAASVSAGVMVGRSADGAAAQVAAVPTPAVSATPAAPGTRFATALDQDTGVRMTVAVAPSEGWVRVNAAVLGIPAGERCRLIVVGRDGSTILAGSWLVSAKGETEGVTLDGSALIAPSEVVAVRVENTDGKTYADVAL</sequence>
<reference evidence="5 6" key="1">
    <citation type="submission" date="2021-01" db="EMBL/GenBank/DDBJ databases">
        <title>Genome sequencing of Micromonospora fiedleri MG-37.</title>
        <authorList>
            <person name="Moreland P.E.J."/>
            <person name="Stach J.E.M."/>
        </authorList>
    </citation>
    <scope>NUCLEOTIDE SEQUENCE [LARGE SCALE GENOMIC DNA]</scope>
    <source>
        <strain evidence="5 6">MG-37</strain>
    </source>
</reference>
<keyword evidence="6" id="KW-1185">Reference proteome</keyword>
<dbReference type="Proteomes" id="UP000661193">
    <property type="component" value="Unassembled WGS sequence"/>
</dbReference>
<keyword evidence="3" id="KW-0472">Membrane</keyword>
<organism evidence="5 6">
    <name type="scientific">Micromonospora fiedleri</name>
    <dbReference type="NCBI Taxonomy" id="1157498"/>
    <lineage>
        <taxon>Bacteria</taxon>
        <taxon>Bacillati</taxon>
        <taxon>Actinomycetota</taxon>
        <taxon>Actinomycetes</taxon>
        <taxon>Micromonosporales</taxon>
        <taxon>Micromonosporaceae</taxon>
        <taxon>Micromonospora</taxon>
    </lineage>
</organism>
<evidence type="ECO:0000256" key="1">
    <source>
        <dbReference type="ARBA" id="ARBA00023015"/>
    </source>
</evidence>
<feature type="domain" description="Putative zinc-finger" evidence="4">
    <location>
        <begin position="15"/>
        <end position="42"/>
    </location>
</feature>
<dbReference type="Gene3D" id="1.10.10.1320">
    <property type="entry name" value="Anti-sigma factor, zinc-finger domain"/>
    <property type="match status" value="1"/>
</dbReference>
<keyword evidence="2" id="KW-0804">Transcription</keyword>
<dbReference type="InterPro" id="IPR027383">
    <property type="entry name" value="Znf_put"/>
</dbReference>
<keyword evidence="3" id="KW-0812">Transmembrane</keyword>
<gene>
    <name evidence="5" type="ORF">JMF97_13800</name>
</gene>
<dbReference type="EMBL" id="JAETXL010000004">
    <property type="protein sequence ID" value="MBL6277230.1"/>
    <property type="molecule type" value="Genomic_DNA"/>
</dbReference>
<proteinExistence type="predicted"/>
<evidence type="ECO:0000259" key="4">
    <source>
        <dbReference type="Pfam" id="PF13490"/>
    </source>
</evidence>
<evidence type="ECO:0000256" key="3">
    <source>
        <dbReference type="SAM" id="Phobius"/>
    </source>
</evidence>
<feature type="transmembrane region" description="Helical" evidence="3">
    <location>
        <begin position="96"/>
        <end position="115"/>
    </location>
</feature>
<keyword evidence="3" id="KW-1133">Transmembrane helix</keyword>
<keyword evidence="1" id="KW-0805">Transcription regulation</keyword>
<name>A0ABS1ULL5_9ACTN</name>
<evidence type="ECO:0000256" key="2">
    <source>
        <dbReference type="ARBA" id="ARBA00023163"/>
    </source>
</evidence>